<evidence type="ECO:0000259" key="6">
    <source>
        <dbReference type="PROSITE" id="PS50011"/>
    </source>
</evidence>
<dbReference type="EMBL" id="BNJK01000002">
    <property type="protein sequence ID" value="GHO99784.1"/>
    <property type="molecule type" value="Genomic_DNA"/>
</dbReference>
<dbReference type="GO" id="GO:0004674">
    <property type="term" value="F:protein serine/threonine kinase activity"/>
    <property type="evidence" value="ECO:0007669"/>
    <property type="project" value="UniProtKB-EC"/>
</dbReference>
<dbReference type="CDD" id="cd14014">
    <property type="entry name" value="STKc_PknB_like"/>
    <property type="match status" value="1"/>
</dbReference>
<name>A0A8J3IXM1_9CHLR</name>
<dbReference type="PROSITE" id="PS50011">
    <property type="entry name" value="PROTEIN_KINASE_DOM"/>
    <property type="match status" value="1"/>
</dbReference>
<dbReference type="SUPFAM" id="SSF56112">
    <property type="entry name" value="Protein kinase-like (PK-like)"/>
    <property type="match status" value="1"/>
</dbReference>
<dbReference type="Pfam" id="PF00069">
    <property type="entry name" value="Pkinase"/>
    <property type="match status" value="1"/>
</dbReference>
<proteinExistence type="predicted"/>
<evidence type="ECO:0000256" key="1">
    <source>
        <dbReference type="ARBA" id="ARBA00012513"/>
    </source>
</evidence>
<dbReference type="AlphaFoldDB" id="A0A8J3IXM1"/>
<evidence type="ECO:0000256" key="4">
    <source>
        <dbReference type="ARBA" id="ARBA00022777"/>
    </source>
</evidence>
<dbReference type="Gene3D" id="3.30.200.20">
    <property type="entry name" value="Phosphorylase Kinase, domain 1"/>
    <property type="match status" value="1"/>
</dbReference>
<keyword evidence="5" id="KW-0067">ATP-binding</keyword>
<dbReference type="InterPro" id="IPR011009">
    <property type="entry name" value="Kinase-like_dom_sf"/>
</dbReference>
<evidence type="ECO:0000313" key="7">
    <source>
        <dbReference type="EMBL" id="GHO99784.1"/>
    </source>
</evidence>
<evidence type="ECO:0000256" key="2">
    <source>
        <dbReference type="ARBA" id="ARBA00022679"/>
    </source>
</evidence>
<dbReference type="SMART" id="SM00220">
    <property type="entry name" value="S_TKc"/>
    <property type="match status" value="1"/>
</dbReference>
<dbReference type="RefSeq" id="WP_220210409.1">
    <property type="nucleotide sequence ID" value="NZ_BNJK01000002.1"/>
</dbReference>
<sequence>MLLEEQHIEQYRIIRSLGSGKVYLAKDTHLHRLVTMRVVNAAALSNIHNESSLEIRQLLLKKLGKIANLDHPSILRVYSYGVEIIDDVTFAFMVTPFYRDCAFIDWLQQQTDRGLLSPQMSASLIAQVAEALQYAHSQQVIHQQLAFSKLLLHRKAVNSDIPDLWVTGFEPEHADQSRLGEPLSMAPEQWQGGVVSATDQYALAVIAYRLVTGEFPFKGSREQVKDQHIHLQPQPPSHHNAELPPLLDAVLLKALAKQPEKRFVSVTAFASAFTEAAQSKNGLCSTFVMSSGEAQRGISRRIALPGNRQINLIIPAGAYDGQIIHQRGQGAEDLFVTISIDETLPGVSRAVETDAEAPTLVSRLMKREEQIESPYEDLSNEPTFREFASTEVTSASETPIPAIEPVAVHDRNTAPLPAVELFIDEPTLKSISSAESEAIAAPPAHEGKPSHVYGFVNLQATLAAVNSMQNALVTSLAPYFQRYRGTLRAWVSRFPGIKNLLILLLVSLIIVSAGTFIFTESIDQQVAVALQARATAQIRSVATSFASTAAVEVSATATASYDPYPPGHGTLVFADPLRDNSQGHNWQEVGSSCEFMDDAYQVSSQNQGINTCAAADSLENFTYQAEMMITQGDAGGVIFRYDKTGETFYYFSVSAKGTYTLYYSKNGYRIPILKTATSSAIKTGAGQTNLLAVVVHGRNIDLYVNKQHLAGITDATVVNGQIGVAAENNGNTTEVEFQDVKAWNN</sequence>
<gene>
    <name evidence="7" type="ORF">KSF_098320</name>
</gene>
<feature type="domain" description="Protein kinase" evidence="6">
    <location>
        <begin position="8"/>
        <end position="274"/>
    </location>
</feature>
<reference evidence="7" key="1">
    <citation type="submission" date="2020-10" db="EMBL/GenBank/DDBJ databases">
        <title>Taxonomic study of unclassified bacteria belonging to the class Ktedonobacteria.</title>
        <authorList>
            <person name="Yabe S."/>
            <person name="Wang C.M."/>
            <person name="Zheng Y."/>
            <person name="Sakai Y."/>
            <person name="Cavaletti L."/>
            <person name="Monciardini P."/>
            <person name="Donadio S."/>
        </authorList>
    </citation>
    <scope>NUCLEOTIDE SEQUENCE</scope>
    <source>
        <strain evidence="7">ID150040</strain>
    </source>
</reference>
<dbReference type="PANTHER" id="PTHR43289:SF6">
    <property type="entry name" value="SERINE_THREONINE-PROTEIN KINASE NEKL-3"/>
    <property type="match status" value="1"/>
</dbReference>
<dbReference type="GO" id="GO:0005524">
    <property type="term" value="F:ATP binding"/>
    <property type="evidence" value="ECO:0007669"/>
    <property type="project" value="UniProtKB-KW"/>
</dbReference>
<comment type="caution">
    <text evidence="7">The sequence shown here is derived from an EMBL/GenBank/DDBJ whole genome shotgun (WGS) entry which is preliminary data.</text>
</comment>
<keyword evidence="4" id="KW-0418">Kinase</keyword>
<dbReference type="InterPro" id="IPR000719">
    <property type="entry name" value="Prot_kinase_dom"/>
</dbReference>
<keyword evidence="8" id="KW-1185">Reference proteome</keyword>
<dbReference type="SUPFAM" id="SSF49899">
    <property type="entry name" value="Concanavalin A-like lectins/glucanases"/>
    <property type="match status" value="1"/>
</dbReference>
<dbReference type="Proteomes" id="UP000597444">
    <property type="component" value="Unassembled WGS sequence"/>
</dbReference>
<keyword evidence="2" id="KW-0808">Transferase</keyword>
<keyword evidence="3" id="KW-0547">Nucleotide-binding</keyword>
<accession>A0A8J3IXM1</accession>
<protein>
    <recommendedName>
        <fullName evidence="1">non-specific serine/threonine protein kinase</fullName>
        <ecNumber evidence="1">2.7.11.1</ecNumber>
    </recommendedName>
</protein>
<dbReference type="Gene3D" id="1.10.510.10">
    <property type="entry name" value="Transferase(Phosphotransferase) domain 1"/>
    <property type="match status" value="1"/>
</dbReference>
<dbReference type="PANTHER" id="PTHR43289">
    <property type="entry name" value="MITOGEN-ACTIVATED PROTEIN KINASE KINASE KINASE 20-RELATED"/>
    <property type="match status" value="1"/>
</dbReference>
<organism evidence="7 8">
    <name type="scientific">Reticulibacter mediterranei</name>
    <dbReference type="NCBI Taxonomy" id="2778369"/>
    <lineage>
        <taxon>Bacteria</taxon>
        <taxon>Bacillati</taxon>
        <taxon>Chloroflexota</taxon>
        <taxon>Ktedonobacteria</taxon>
        <taxon>Ktedonobacterales</taxon>
        <taxon>Reticulibacteraceae</taxon>
        <taxon>Reticulibacter</taxon>
    </lineage>
</organism>
<evidence type="ECO:0000313" key="8">
    <source>
        <dbReference type="Proteomes" id="UP000597444"/>
    </source>
</evidence>
<dbReference type="EC" id="2.7.11.1" evidence="1"/>
<evidence type="ECO:0000256" key="3">
    <source>
        <dbReference type="ARBA" id="ARBA00022741"/>
    </source>
</evidence>
<evidence type="ECO:0000256" key="5">
    <source>
        <dbReference type="ARBA" id="ARBA00022840"/>
    </source>
</evidence>
<dbReference type="Gene3D" id="2.60.120.560">
    <property type="entry name" value="Exo-inulinase, domain 1"/>
    <property type="match status" value="1"/>
</dbReference>
<dbReference type="InterPro" id="IPR013320">
    <property type="entry name" value="ConA-like_dom_sf"/>
</dbReference>